<evidence type="ECO:0000313" key="4">
    <source>
        <dbReference type="Proteomes" id="UP000199600"/>
    </source>
</evidence>
<evidence type="ECO:0000313" key="3">
    <source>
        <dbReference type="EMBL" id="SBT03254.1"/>
    </source>
</evidence>
<feature type="coiled-coil region" evidence="1">
    <location>
        <begin position="39"/>
        <end position="73"/>
    </location>
</feature>
<feature type="compositionally biased region" description="Low complexity" evidence="2">
    <location>
        <begin position="100"/>
        <end position="111"/>
    </location>
</feature>
<evidence type="ECO:0000256" key="1">
    <source>
        <dbReference type="SAM" id="Coils"/>
    </source>
</evidence>
<dbReference type="EMBL" id="FLQY01000003">
    <property type="protein sequence ID" value="SBT03254.1"/>
    <property type="molecule type" value="Genomic_DNA"/>
</dbReference>
<keyword evidence="1" id="KW-0175">Coiled coil</keyword>
<evidence type="ECO:0000256" key="2">
    <source>
        <dbReference type="SAM" id="MobiDB-lite"/>
    </source>
</evidence>
<accession>A0A1A8XDG8</accession>
<dbReference type="RefSeq" id="WP_245664096.1">
    <property type="nucleotide sequence ID" value="NZ_FLQY01000003.1"/>
</dbReference>
<name>A0A1A8XDG8_9RHOO</name>
<sequence>MKKTKSFRGHSRSGIHLIGALALAYGGVASGADQPPTDVEALRKQVIEQTNHIETLKRQMAETDAKLAEIQKALGKEALSKTRGAGASPSRDSQPIEIAQAPQSAQTTPAAKSDTVGEPPAQRERVQQIAQIFEQPGVLTPKGTFNIEPGLTYGYSSSNRVSLVGYTIIPALLIGLIDIREVKRNTVTANLTARYGVTNRFELEARLPYVRRWDSVTSRPLAIGAGQEGLFNSDGSGVGDFEASARYQLNDGGADKPYYIGSLRFKSRTGTDPFEVLNEGTTSTRLSNGLQKELPTGSGFYTIQPGLTMLYPADPAVFFGSINYQYNFTRSNVTLNTTEGPVKLGDVEPGGVFGINFGMGLAINERSSFSLGYDFASVGTTKVNGRTPPLSVRTTLGTMLVGYSHQIDKTTSLNVSVGVGVTADSPDVALTVRMPMNL</sequence>
<keyword evidence="4" id="KW-1185">Reference proteome</keyword>
<feature type="region of interest" description="Disordered" evidence="2">
    <location>
        <begin position="100"/>
        <end position="122"/>
    </location>
</feature>
<dbReference type="Proteomes" id="UP000199600">
    <property type="component" value="Unassembled WGS sequence"/>
</dbReference>
<dbReference type="AlphaFoldDB" id="A0A1A8XDG8"/>
<organism evidence="3 4">
    <name type="scientific">Candidatus Propionivibrio aalborgensis</name>
    <dbReference type="NCBI Taxonomy" id="1860101"/>
    <lineage>
        <taxon>Bacteria</taxon>
        <taxon>Pseudomonadati</taxon>
        <taxon>Pseudomonadota</taxon>
        <taxon>Betaproteobacteria</taxon>
        <taxon>Rhodocyclales</taxon>
        <taxon>Rhodocyclaceae</taxon>
        <taxon>Propionivibrio</taxon>
    </lineage>
</organism>
<gene>
    <name evidence="3" type="ORF">PROAA_1000007</name>
</gene>
<evidence type="ECO:0008006" key="5">
    <source>
        <dbReference type="Google" id="ProtNLM"/>
    </source>
</evidence>
<proteinExistence type="predicted"/>
<reference evidence="3 4" key="1">
    <citation type="submission" date="2016-06" db="EMBL/GenBank/DDBJ databases">
        <authorList>
            <person name="Kjaerup R.B."/>
            <person name="Dalgaard T.S."/>
            <person name="Juul-Madsen H.R."/>
        </authorList>
    </citation>
    <scope>NUCLEOTIDE SEQUENCE [LARGE SCALE GENOMIC DNA]</scope>
    <source>
        <strain evidence="3">2</strain>
    </source>
</reference>
<protein>
    <recommendedName>
        <fullName evidence="5">Acetate kinase</fullName>
    </recommendedName>
</protein>